<dbReference type="Gene3D" id="3.40.50.1820">
    <property type="entry name" value="alpha/beta hydrolase"/>
    <property type="match status" value="1"/>
</dbReference>
<dbReference type="SUPFAM" id="SSF53474">
    <property type="entry name" value="alpha/beta-Hydrolases"/>
    <property type="match status" value="1"/>
</dbReference>
<gene>
    <name evidence="3" type="ordered locus">Mmcs_1535</name>
</gene>
<evidence type="ECO:0000259" key="2">
    <source>
        <dbReference type="Pfam" id="PF07859"/>
    </source>
</evidence>
<name>A0A5Q5BH94_MYCSS</name>
<sequence length="320" mass="33834">MWEVVSEMGSSLIEEYLSDADREALARAEGDLGRVFGDGRVSVPELRARLDEMMLAPGLPDGTAVTELDAGGVPTLRVETGSVDDSAAIVWLHGGGYLIGSAHGYRAMAAAVSAASGHPVVVPDYRRAPENPYPAALQDAQAVMNWAAQAYGDRWVLAGDSAGGGLTMASLIRARDAATPMPAGAVLVSPLADLTASGASFDTYAAEDMAISRRSVKHLAYAYLNGHDPGDPHVSPIFGTFDRMPPTLIMASDREVLLDDARTLHAAMQRDGSPSTLSVYAGVCHAWTMFASYMPRARRAVDEISVFARAAIDAARTEGR</sequence>
<dbReference type="KEGG" id="mmc:Mmcs_1535"/>
<dbReference type="EMBL" id="CP000384">
    <property type="protein sequence ID" value="ABG07646.1"/>
    <property type="molecule type" value="Genomic_DNA"/>
</dbReference>
<keyword evidence="1 3" id="KW-0378">Hydrolase</keyword>
<proteinExistence type="predicted"/>
<dbReference type="InterPro" id="IPR029058">
    <property type="entry name" value="AB_hydrolase_fold"/>
</dbReference>
<accession>A0A5Q5BH94</accession>
<feature type="domain" description="Alpha/beta hydrolase fold-3" evidence="2">
    <location>
        <begin position="89"/>
        <end position="288"/>
    </location>
</feature>
<dbReference type="PANTHER" id="PTHR48081:SF8">
    <property type="entry name" value="ALPHA_BETA HYDROLASE FOLD-3 DOMAIN-CONTAINING PROTEIN-RELATED"/>
    <property type="match status" value="1"/>
</dbReference>
<evidence type="ECO:0000313" key="3">
    <source>
        <dbReference type="EMBL" id="ABG07646.1"/>
    </source>
</evidence>
<dbReference type="Pfam" id="PF07859">
    <property type="entry name" value="Abhydrolase_3"/>
    <property type="match status" value="1"/>
</dbReference>
<dbReference type="PANTHER" id="PTHR48081">
    <property type="entry name" value="AB HYDROLASE SUPERFAMILY PROTEIN C4A8.06C"/>
    <property type="match status" value="1"/>
</dbReference>
<protein>
    <submittedName>
        <fullName evidence="3">Alpha/beta hydrolase fold-3</fullName>
    </submittedName>
</protein>
<dbReference type="InterPro" id="IPR050300">
    <property type="entry name" value="GDXG_lipolytic_enzyme"/>
</dbReference>
<dbReference type="GO" id="GO:0016787">
    <property type="term" value="F:hydrolase activity"/>
    <property type="evidence" value="ECO:0007669"/>
    <property type="project" value="UniProtKB-KW"/>
</dbReference>
<dbReference type="AlphaFoldDB" id="A0A5Q5BH94"/>
<organism evidence="3">
    <name type="scientific">Mycobacterium sp. (strain MCS)</name>
    <dbReference type="NCBI Taxonomy" id="164756"/>
    <lineage>
        <taxon>Bacteria</taxon>
        <taxon>Bacillati</taxon>
        <taxon>Actinomycetota</taxon>
        <taxon>Actinomycetes</taxon>
        <taxon>Mycobacteriales</taxon>
        <taxon>Mycobacteriaceae</taxon>
        <taxon>Mycobacterium</taxon>
    </lineage>
</organism>
<reference evidence="3" key="1">
    <citation type="submission" date="2006-06" db="EMBL/GenBank/DDBJ databases">
        <title>Complete sequence of chromosome of Mycobacterium sp. MCS.</title>
        <authorList>
            <consortium name="US DOE Joint Genome Institute"/>
            <person name="Copeland A."/>
            <person name="Lucas S."/>
            <person name="Lapidus A."/>
            <person name="Barry K."/>
            <person name="Detter J.C."/>
            <person name="Glavina del Rio T."/>
            <person name="Hammon N."/>
            <person name="Israni S."/>
            <person name="Dalin E."/>
            <person name="Tice H."/>
            <person name="Pitluck S."/>
            <person name="Martinez M."/>
            <person name="Schmutz J."/>
            <person name="Larimer F."/>
            <person name="Land M."/>
            <person name="Hauser L."/>
            <person name="Kyrpides N."/>
            <person name="Kim E."/>
            <person name="Miller C.D."/>
            <person name="Hughes J.E."/>
            <person name="Anderson A.J."/>
            <person name="Sims R.C."/>
            <person name="Richardson P."/>
        </authorList>
    </citation>
    <scope>NUCLEOTIDE SEQUENCE [LARGE SCALE GENOMIC DNA]</scope>
    <source>
        <strain evidence="3">MCS</strain>
    </source>
</reference>
<evidence type="ECO:0000256" key="1">
    <source>
        <dbReference type="ARBA" id="ARBA00022801"/>
    </source>
</evidence>
<dbReference type="InterPro" id="IPR013094">
    <property type="entry name" value="AB_hydrolase_3"/>
</dbReference>